<dbReference type="Proteomes" id="UP000798662">
    <property type="component" value="Chromosome 1"/>
</dbReference>
<accession>A0ACC3BXI4</accession>
<keyword evidence="2" id="KW-1185">Reference proteome</keyword>
<reference evidence="1" key="1">
    <citation type="submission" date="2019-11" db="EMBL/GenBank/DDBJ databases">
        <title>Nori genome reveals adaptations in red seaweeds to the harsh intertidal environment.</title>
        <authorList>
            <person name="Wang D."/>
            <person name="Mao Y."/>
        </authorList>
    </citation>
    <scope>NUCLEOTIDE SEQUENCE</scope>
    <source>
        <tissue evidence="1">Gametophyte</tissue>
    </source>
</reference>
<organism evidence="1 2">
    <name type="scientific">Pyropia yezoensis</name>
    <name type="common">Susabi-nori</name>
    <name type="synonym">Porphyra yezoensis</name>
    <dbReference type="NCBI Taxonomy" id="2788"/>
    <lineage>
        <taxon>Eukaryota</taxon>
        <taxon>Rhodophyta</taxon>
        <taxon>Bangiophyceae</taxon>
        <taxon>Bangiales</taxon>
        <taxon>Bangiaceae</taxon>
        <taxon>Pyropia</taxon>
    </lineage>
</organism>
<evidence type="ECO:0000313" key="2">
    <source>
        <dbReference type="Proteomes" id="UP000798662"/>
    </source>
</evidence>
<name>A0ACC3BXI4_PYRYE</name>
<proteinExistence type="predicted"/>
<gene>
    <name evidence="1" type="ORF">I4F81_004816</name>
</gene>
<evidence type="ECO:0000313" key="1">
    <source>
        <dbReference type="EMBL" id="KAK1862242.1"/>
    </source>
</evidence>
<comment type="caution">
    <text evidence="1">The sequence shown here is derived from an EMBL/GenBank/DDBJ whole genome shotgun (WGS) entry which is preliminary data.</text>
</comment>
<dbReference type="EMBL" id="CM020618">
    <property type="protein sequence ID" value="KAK1862242.1"/>
    <property type="molecule type" value="Genomic_DNA"/>
</dbReference>
<protein>
    <submittedName>
        <fullName evidence="1">Uncharacterized protein</fullName>
    </submittedName>
</protein>
<sequence>MGDPAAPADAAAAAGAANGCTGRCGPAPSTPTTLQQYVSALDGGAAAGTPLEAARRAVAECDGSTLDLSQLGLADADLAALWPAVAPLAPRLTTLNLFLNELTLLPACVADCSRLERLLVGANPLGALAPGCLAGLTALTFLDVGYSDTLPAFPAETGIASCTALTVLRAGNGRLAALPDDLWALPALTEVHAYGNCLTALGDAVGSAARLAVLNVGRNGLTALPDRIGECGALEVLAAYENALTGLPRSVAALPRLRVLNVDFNQGLPPPPPAVRRAADAKVLALFLSGGEVAV</sequence>